<evidence type="ECO:0000313" key="8">
    <source>
        <dbReference type="Proteomes" id="UP000297540"/>
    </source>
</evidence>
<dbReference type="InterPro" id="IPR050131">
    <property type="entry name" value="Peptidase_S8_subtilisin-like"/>
</dbReference>
<evidence type="ECO:0000256" key="5">
    <source>
        <dbReference type="PROSITE-ProRule" id="PRU01240"/>
    </source>
</evidence>
<evidence type="ECO:0000256" key="1">
    <source>
        <dbReference type="ARBA" id="ARBA00011073"/>
    </source>
</evidence>
<dbReference type="Gene3D" id="3.40.50.200">
    <property type="entry name" value="Peptidase S8/S53 domain"/>
    <property type="match status" value="1"/>
</dbReference>
<dbReference type="RefSeq" id="WP_133232328.1">
    <property type="nucleotide sequence ID" value="NZ_SOZE01000016.1"/>
</dbReference>
<dbReference type="InterPro" id="IPR015500">
    <property type="entry name" value="Peptidase_S8_subtilisin-rel"/>
</dbReference>
<evidence type="ECO:0000259" key="6">
    <source>
        <dbReference type="Pfam" id="PF00082"/>
    </source>
</evidence>
<dbReference type="EMBL" id="SOZE01000016">
    <property type="protein sequence ID" value="TFF36321.1"/>
    <property type="molecule type" value="Genomic_DNA"/>
</dbReference>
<dbReference type="GO" id="GO:0006508">
    <property type="term" value="P:proteolysis"/>
    <property type="evidence" value="ECO:0007669"/>
    <property type="project" value="UniProtKB-KW"/>
</dbReference>
<proteinExistence type="inferred from homology"/>
<feature type="active site" description="Charge relay system" evidence="5">
    <location>
        <position position="170"/>
    </location>
</feature>
<keyword evidence="4 5" id="KW-0720">Serine protease</keyword>
<keyword evidence="3 5" id="KW-0378">Hydrolase</keyword>
<dbReference type="SUPFAM" id="SSF52743">
    <property type="entry name" value="Subtilisin-like"/>
    <property type="match status" value="1"/>
</dbReference>
<keyword evidence="2 5" id="KW-0645">Protease</keyword>
<name>A0A4Y8SCD8_9SPHI</name>
<evidence type="ECO:0000256" key="2">
    <source>
        <dbReference type="ARBA" id="ARBA00022670"/>
    </source>
</evidence>
<keyword evidence="8" id="KW-1185">Reference proteome</keyword>
<evidence type="ECO:0000313" key="7">
    <source>
        <dbReference type="EMBL" id="TFF36321.1"/>
    </source>
</evidence>
<dbReference type="PRINTS" id="PR00723">
    <property type="entry name" value="SUBTILISIN"/>
</dbReference>
<dbReference type="PROSITE" id="PS00138">
    <property type="entry name" value="SUBTILASE_SER"/>
    <property type="match status" value="1"/>
</dbReference>
<feature type="active site" description="Charge relay system" evidence="5">
    <location>
        <position position="216"/>
    </location>
</feature>
<evidence type="ECO:0000256" key="4">
    <source>
        <dbReference type="ARBA" id="ARBA00022825"/>
    </source>
</evidence>
<dbReference type="Proteomes" id="UP000297540">
    <property type="component" value="Unassembled WGS sequence"/>
</dbReference>
<dbReference type="InterPro" id="IPR036852">
    <property type="entry name" value="Peptidase_S8/S53_dom_sf"/>
</dbReference>
<dbReference type="CDD" id="cd00306">
    <property type="entry name" value="Peptidases_S8_S53"/>
    <property type="match status" value="1"/>
</dbReference>
<dbReference type="Pfam" id="PF00082">
    <property type="entry name" value="Peptidase_S8"/>
    <property type="match status" value="1"/>
</dbReference>
<dbReference type="OrthoDB" id="1055762at2"/>
<dbReference type="InterPro" id="IPR000209">
    <property type="entry name" value="Peptidase_S8/S53_dom"/>
</dbReference>
<sequence>MAKNNYTKNYAGLIVTHKAGSSDLFKATSSKKIEGLDFQVSHTFGADLPSGLFKAGASQGTVLMEADQAHLDTFNPWDLAHAAKNADPAISFVEPDLIMKAQAPGAKKSSPETLFKGTGSNRCTPSTAYDNFWPKPDKPMVWHLGDDFSQLGSARASFIPENDVVIVHLDTGYTEGHSLLPLNILKQYEVNFADDEGQINSAVDICNDGFGNQVAHGTGTICILAGNKLILNGKEIILGGAPEAKILPIRISPTVVLLKTSALVRALDYILKLADSDKGLVADVISMSMGGLASKEWARAVNQIYDKGIFMVTAAGNNMGGKTPTHLVYPARFNRVVAACGVTYNQDQYYRNILGFEMMGNFGPDRLMHTAMAAYTPNIPWAKGCCDVKDIFDMDGAGTSSATPQIAAAAALYINHYKKELKYFTGWRKVEAVRYALFTAANDINNTGADSFKYFGQGILKAKDALDIAPDLTKLAMSPVDKVSFPLFQVLFMAKAASDESKMEMYQLEILQLMSNNYELQLIMGNQESFLDLDTASKKNFIDALIGSPNASIVLKAFLKDNYAMLTRATTN</sequence>
<dbReference type="GO" id="GO:0004252">
    <property type="term" value="F:serine-type endopeptidase activity"/>
    <property type="evidence" value="ECO:0007669"/>
    <property type="project" value="UniProtKB-UniRule"/>
</dbReference>
<organism evidence="7 8">
    <name type="scientific">Mucilaginibacter psychrotolerans</name>
    <dbReference type="NCBI Taxonomy" id="1524096"/>
    <lineage>
        <taxon>Bacteria</taxon>
        <taxon>Pseudomonadati</taxon>
        <taxon>Bacteroidota</taxon>
        <taxon>Sphingobacteriia</taxon>
        <taxon>Sphingobacteriales</taxon>
        <taxon>Sphingobacteriaceae</taxon>
        <taxon>Mucilaginibacter</taxon>
    </lineage>
</organism>
<evidence type="ECO:0000256" key="3">
    <source>
        <dbReference type="ARBA" id="ARBA00022801"/>
    </source>
</evidence>
<dbReference type="PANTHER" id="PTHR43806">
    <property type="entry name" value="PEPTIDASE S8"/>
    <property type="match status" value="1"/>
</dbReference>
<reference evidence="7 8" key="1">
    <citation type="journal article" date="2017" name="Int. J. Syst. Evol. Microbiol.">
        <title>Mucilaginibacterpsychrotolerans sp. nov., isolated from peatlands.</title>
        <authorList>
            <person name="Deng Y."/>
            <person name="Shen L."/>
            <person name="Xu B."/>
            <person name="Liu Y."/>
            <person name="Gu Z."/>
            <person name="Liu H."/>
            <person name="Zhou Y."/>
        </authorList>
    </citation>
    <scope>NUCLEOTIDE SEQUENCE [LARGE SCALE GENOMIC DNA]</scope>
    <source>
        <strain evidence="7 8">NH7-4</strain>
    </source>
</reference>
<dbReference type="PANTHER" id="PTHR43806:SF11">
    <property type="entry name" value="CEREVISIN-RELATED"/>
    <property type="match status" value="1"/>
</dbReference>
<gene>
    <name evidence="7" type="ORF">E2R66_15915</name>
</gene>
<dbReference type="InterPro" id="IPR023828">
    <property type="entry name" value="Peptidase_S8_Ser-AS"/>
</dbReference>
<protein>
    <recommendedName>
        <fullName evidence="6">Peptidase S8/S53 domain-containing protein</fullName>
    </recommendedName>
</protein>
<comment type="caution">
    <text evidence="7">The sequence shown here is derived from an EMBL/GenBank/DDBJ whole genome shotgun (WGS) entry which is preliminary data.</text>
</comment>
<dbReference type="AlphaFoldDB" id="A0A4Y8SCD8"/>
<comment type="similarity">
    <text evidence="1 5">Belongs to the peptidase S8 family.</text>
</comment>
<feature type="active site" description="Charge relay system" evidence="5">
    <location>
        <position position="400"/>
    </location>
</feature>
<dbReference type="PROSITE" id="PS51892">
    <property type="entry name" value="SUBTILASE"/>
    <property type="match status" value="1"/>
</dbReference>
<feature type="domain" description="Peptidase S8/S53" evidence="6">
    <location>
        <begin position="162"/>
        <end position="450"/>
    </location>
</feature>
<accession>A0A4Y8SCD8</accession>